<dbReference type="Proteomes" id="UP001320420">
    <property type="component" value="Unassembled WGS sequence"/>
</dbReference>
<gene>
    <name evidence="3" type="ORF">SLS62_004697</name>
</gene>
<dbReference type="GO" id="GO:0102193">
    <property type="term" value="F:protein-ribulosamine 3-kinase activity"/>
    <property type="evidence" value="ECO:0007669"/>
    <property type="project" value="UniProtKB-EC"/>
</dbReference>
<keyword evidence="4" id="KW-1185">Reference proteome</keyword>
<comment type="caution">
    <text evidence="3">The sequence shown here is derived from an EMBL/GenBank/DDBJ whole genome shotgun (WGS) entry which is preliminary data.</text>
</comment>
<protein>
    <recommendedName>
        <fullName evidence="1">protein-ribulosamine 3-kinase</fullName>
        <ecNumber evidence="1">2.7.1.172</ecNumber>
    </recommendedName>
</protein>
<dbReference type="InterPro" id="IPR011009">
    <property type="entry name" value="Kinase-like_dom_sf"/>
</dbReference>
<dbReference type="PANTHER" id="PTHR12149:SF8">
    <property type="entry name" value="PROTEIN-RIBULOSAMINE 3-KINASE"/>
    <property type="match status" value="1"/>
</dbReference>
<dbReference type="Pfam" id="PF03881">
    <property type="entry name" value="Fructosamin_kin"/>
    <property type="match status" value="1"/>
</dbReference>
<dbReference type="AlphaFoldDB" id="A0AAN9UU14"/>
<evidence type="ECO:0000313" key="4">
    <source>
        <dbReference type="Proteomes" id="UP001320420"/>
    </source>
</evidence>
<name>A0AAN9UU14_9PEZI</name>
<dbReference type="InterPro" id="IPR016477">
    <property type="entry name" value="Fructo-/Ketosamine-3-kinase"/>
</dbReference>
<evidence type="ECO:0000256" key="1">
    <source>
        <dbReference type="ARBA" id="ARBA00011961"/>
    </source>
</evidence>
<reference evidence="3 4" key="1">
    <citation type="submission" date="2024-02" db="EMBL/GenBank/DDBJ databases">
        <title>De novo assembly and annotation of 12 fungi associated with fruit tree decline syndrome in Ontario, Canada.</title>
        <authorList>
            <person name="Sulman M."/>
            <person name="Ellouze W."/>
            <person name="Ilyukhin E."/>
        </authorList>
    </citation>
    <scope>NUCLEOTIDE SEQUENCE [LARGE SCALE GENOMIC DNA]</scope>
    <source>
        <strain evidence="3 4">M11/M66-122</strain>
    </source>
</reference>
<proteinExistence type="predicted"/>
<accession>A0AAN9UU14</accession>
<comment type="catalytic activity">
    <reaction evidence="2">
        <text>N(6)-D-ribulosyl-L-lysyl-[protein] + ATP = N(6)-(3-O-phospho-D-ribulosyl)-L-lysyl-[protein] + ADP + H(+)</text>
        <dbReference type="Rhea" id="RHEA:48432"/>
        <dbReference type="Rhea" id="RHEA-COMP:12103"/>
        <dbReference type="Rhea" id="RHEA-COMP:12104"/>
        <dbReference type="ChEBI" id="CHEBI:15378"/>
        <dbReference type="ChEBI" id="CHEBI:30616"/>
        <dbReference type="ChEBI" id="CHEBI:90418"/>
        <dbReference type="ChEBI" id="CHEBI:90420"/>
        <dbReference type="ChEBI" id="CHEBI:456216"/>
        <dbReference type="EC" id="2.7.1.172"/>
    </reaction>
    <physiologicalReaction direction="left-to-right" evidence="2">
        <dbReference type="Rhea" id="RHEA:48433"/>
    </physiologicalReaction>
</comment>
<dbReference type="EMBL" id="JAKJXP020000029">
    <property type="protein sequence ID" value="KAK7753406.1"/>
    <property type="molecule type" value="Genomic_DNA"/>
</dbReference>
<evidence type="ECO:0000256" key="2">
    <source>
        <dbReference type="ARBA" id="ARBA00048655"/>
    </source>
</evidence>
<dbReference type="SUPFAM" id="SSF56112">
    <property type="entry name" value="Protein kinase-like (PK-like)"/>
    <property type="match status" value="1"/>
</dbReference>
<dbReference type="PANTHER" id="PTHR12149">
    <property type="entry name" value="FRUCTOSAMINE 3 KINASE-RELATED PROTEIN"/>
    <property type="match status" value="1"/>
</dbReference>
<organism evidence="3 4">
    <name type="scientific">Diatrype stigma</name>
    <dbReference type="NCBI Taxonomy" id="117547"/>
    <lineage>
        <taxon>Eukaryota</taxon>
        <taxon>Fungi</taxon>
        <taxon>Dikarya</taxon>
        <taxon>Ascomycota</taxon>
        <taxon>Pezizomycotina</taxon>
        <taxon>Sordariomycetes</taxon>
        <taxon>Xylariomycetidae</taxon>
        <taxon>Xylariales</taxon>
        <taxon>Diatrypaceae</taxon>
        <taxon>Diatrype</taxon>
    </lineage>
</organism>
<dbReference type="EC" id="2.7.1.172" evidence="1"/>
<dbReference type="Gene3D" id="3.90.1200.10">
    <property type="match status" value="1"/>
</dbReference>
<evidence type="ECO:0000313" key="3">
    <source>
        <dbReference type="EMBL" id="KAK7753406.1"/>
    </source>
</evidence>
<sequence>MVGHQVLLQLVKPSGRLWQAYTVFLKYVTESLASSQVEGEFAGMVKLHALAPDLVPKPIARGKLKESESAIASPEGAGGRATTYFLITEFKNFTSSNVLPDAAKLGARLAALHRRSALTMLGGTSTSTSGGRFGFGIQTYDGSRTQAVGWQDRWTPFFAQLLAEAYRQDTEANGTWPELEAAYQRVQSHLIPRLIGALEADGRSVTPVLIHGDLWDRNVGVEQNTSDPWIFDCGVYYAHHEMELGIWRAENIG</sequence>